<evidence type="ECO:0000256" key="1">
    <source>
        <dbReference type="ARBA" id="ARBA00022729"/>
    </source>
</evidence>
<dbReference type="InterPro" id="IPR036908">
    <property type="entry name" value="RlpA-like_sf"/>
</dbReference>
<dbReference type="InterPro" id="IPR059180">
    <property type="entry name" value="3D_YorM"/>
</dbReference>
<dbReference type="SUPFAM" id="SSF50685">
    <property type="entry name" value="Barwin-like endoglucanases"/>
    <property type="match status" value="1"/>
</dbReference>
<comment type="caution">
    <text evidence="4">The sequence shown here is derived from an EMBL/GenBank/DDBJ whole genome shotgun (WGS) entry which is preliminary data.</text>
</comment>
<dbReference type="InterPro" id="IPR011098">
    <property type="entry name" value="G5_dom"/>
</dbReference>
<evidence type="ECO:0000313" key="5">
    <source>
        <dbReference type="Proteomes" id="UP000823882"/>
    </source>
</evidence>
<evidence type="ECO:0000256" key="2">
    <source>
        <dbReference type="SAM" id="SignalP"/>
    </source>
</evidence>
<dbReference type="AlphaFoldDB" id="A0A9D2P1D3"/>
<dbReference type="PROSITE" id="PS51109">
    <property type="entry name" value="G5"/>
    <property type="match status" value="1"/>
</dbReference>
<dbReference type="Pfam" id="PF06725">
    <property type="entry name" value="3D"/>
    <property type="match status" value="1"/>
</dbReference>
<gene>
    <name evidence="4" type="ORF">H9701_07955</name>
</gene>
<reference evidence="4" key="1">
    <citation type="journal article" date="2021" name="PeerJ">
        <title>Extensive microbial diversity within the chicken gut microbiome revealed by metagenomics and culture.</title>
        <authorList>
            <person name="Gilroy R."/>
            <person name="Ravi A."/>
            <person name="Getino M."/>
            <person name="Pursley I."/>
            <person name="Horton D.L."/>
            <person name="Alikhan N.F."/>
            <person name="Baker D."/>
            <person name="Gharbi K."/>
            <person name="Hall N."/>
            <person name="Watson M."/>
            <person name="Adriaenssens E.M."/>
            <person name="Foster-Nyarko E."/>
            <person name="Jarju S."/>
            <person name="Secka A."/>
            <person name="Antonio M."/>
            <person name="Oren A."/>
            <person name="Chaudhuri R.R."/>
            <person name="La Ragione R."/>
            <person name="Hildebrand F."/>
            <person name="Pallen M.J."/>
        </authorList>
    </citation>
    <scope>NUCLEOTIDE SEQUENCE</scope>
    <source>
        <strain evidence="4">CHK186-1790</strain>
    </source>
</reference>
<dbReference type="GO" id="GO:0009254">
    <property type="term" value="P:peptidoglycan turnover"/>
    <property type="evidence" value="ECO:0007669"/>
    <property type="project" value="InterPro"/>
</dbReference>
<dbReference type="Proteomes" id="UP000823882">
    <property type="component" value="Unassembled WGS sequence"/>
</dbReference>
<dbReference type="PANTHER" id="PTHR39160:SF4">
    <property type="entry name" value="RESUSCITATION-PROMOTING FACTOR RPFB"/>
    <property type="match status" value="1"/>
</dbReference>
<reference evidence="4" key="2">
    <citation type="submission" date="2021-04" db="EMBL/GenBank/DDBJ databases">
        <authorList>
            <person name="Gilroy R."/>
        </authorList>
    </citation>
    <scope>NUCLEOTIDE SEQUENCE</scope>
    <source>
        <strain evidence="4">CHK186-1790</strain>
    </source>
</reference>
<evidence type="ECO:0000313" key="4">
    <source>
        <dbReference type="EMBL" id="HJC41471.1"/>
    </source>
</evidence>
<organism evidence="4 5">
    <name type="scientific">Candidatus Intestinimonas pullistercoris</name>
    <dbReference type="NCBI Taxonomy" id="2838623"/>
    <lineage>
        <taxon>Bacteria</taxon>
        <taxon>Bacillati</taxon>
        <taxon>Bacillota</taxon>
        <taxon>Clostridia</taxon>
        <taxon>Eubacteriales</taxon>
        <taxon>Intestinimonas</taxon>
    </lineage>
</organism>
<dbReference type="Pfam" id="PF07501">
    <property type="entry name" value="G5"/>
    <property type="match status" value="1"/>
</dbReference>
<dbReference type="EMBL" id="DWWJ01000143">
    <property type="protein sequence ID" value="HJC41471.1"/>
    <property type="molecule type" value="Genomic_DNA"/>
</dbReference>
<feature type="signal peptide" evidence="2">
    <location>
        <begin position="1"/>
        <end position="29"/>
    </location>
</feature>
<dbReference type="GO" id="GO:0004553">
    <property type="term" value="F:hydrolase activity, hydrolyzing O-glycosyl compounds"/>
    <property type="evidence" value="ECO:0007669"/>
    <property type="project" value="InterPro"/>
</dbReference>
<feature type="domain" description="G5" evidence="3">
    <location>
        <begin position="85"/>
        <end position="165"/>
    </location>
</feature>
<keyword evidence="1 2" id="KW-0732">Signal</keyword>
<accession>A0A9D2P1D3</accession>
<dbReference type="GO" id="GO:0019867">
    <property type="term" value="C:outer membrane"/>
    <property type="evidence" value="ECO:0007669"/>
    <property type="project" value="InterPro"/>
</dbReference>
<evidence type="ECO:0000259" key="3">
    <source>
        <dbReference type="PROSITE" id="PS51109"/>
    </source>
</evidence>
<dbReference type="Gene3D" id="2.40.40.10">
    <property type="entry name" value="RlpA-like domain"/>
    <property type="match status" value="1"/>
</dbReference>
<dbReference type="InterPro" id="IPR051933">
    <property type="entry name" value="Resuscitation_pf_RpfB"/>
</dbReference>
<proteinExistence type="predicted"/>
<dbReference type="SMART" id="SM01208">
    <property type="entry name" value="G5"/>
    <property type="match status" value="1"/>
</dbReference>
<dbReference type="CDD" id="cd14667">
    <property type="entry name" value="3D_containing_proteins"/>
    <property type="match status" value="1"/>
</dbReference>
<protein>
    <submittedName>
        <fullName evidence="4">G5 domain-containing protein</fullName>
    </submittedName>
</protein>
<dbReference type="PANTHER" id="PTHR39160">
    <property type="entry name" value="CELL WALL-BINDING PROTEIN YOCH"/>
    <property type="match status" value="1"/>
</dbReference>
<name>A0A9D2P1D3_9FIRM</name>
<feature type="chain" id="PRO_5038953613" evidence="2">
    <location>
        <begin position="30"/>
        <end position="300"/>
    </location>
</feature>
<dbReference type="InterPro" id="IPR010611">
    <property type="entry name" value="3D_dom"/>
</dbReference>
<sequence length="300" mass="31877">MLDRIPRAGRAAALLAAALLTLTLATGSADPSTTFEIVDGETSYVVYGRSGEVETALAQAGVAVGPRDLVTTDVQTDGTVRVLVERPVTTYEETIREYLPYETLRQEDPDLPLGQETVLQAGTQGVVVDRTKVVTDPDGTVHRYDLGSAVTAQPVDEIVAYGTKVEAVPASWLSVSDDVLTNLDPDGSGGGVLTTASGTEMAYTQVLRCRATAYTTQRQSWKLTATGTTARVGAIAVDPDVIPYGTRMFIVSADGTITYGVATAEDCGGAIQGNRIDLFFDTYDECIQFGVRDCDVYLLA</sequence>
<dbReference type="Gene3D" id="2.20.230.10">
    <property type="entry name" value="Resuscitation-promoting factor rpfb"/>
    <property type="match status" value="1"/>
</dbReference>